<sequence>MGQKIPFYVEYLCNELQDRVARNPQYSLRAFAKFLDIDASFLSKVMSRKKVLSLKKVDEIVEKLRLTEEERKKFILSIANEQKCASLTKVDNDLTSCD</sequence>
<dbReference type="AlphaFoldDB" id="A0A5S9ILQ4"/>
<protein>
    <recommendedName>
        <fullName evidence="3">HTH cro/C1-type domain-containing protein</fullName>
    </recommendedName>
</protein>
<dbReference type="KEGG" id="uam:UABAM_02004"/>
<dbReference type="RefSeq" id="WP_151967844.1">
    <property type="nucleotide sequence ID" value="NZ_AP019860.1"/>
</dbReference>
<evidence type="ECO:0000313" key="2">
    <source>
        <dbReference type="Proteomes" id="UP000326354"/>
    </source>
</evidence>
<organism evidence="1 2">
    <name type="scientific">Uabimicrobium amorphum</name>
    <dbReference type="NCBI Taxonomy" id="2596890"/>
    <lineage>
        <taxon>Bacteria</taxon>
        <taxon>Pseudomonadati</taxon>
        <taxon>Planctomycetota</taxon>
        <taxon>Candidatus Uabimicrobiia</taxon>
        <taxon>Candidatus Uabimicrobiales</taxon>
        <taxon>Candidatus Uabimicrobiaceae</taxon>
        <taxon>Candidatus Uabimicrobium</taxon>
    </lineage>
</organism>
<evidence type="ECO:0000313" key="1">
    <source>
        <dbReference type="EMBL" id="BBM83651.1"/>
    </source>
</evidence>
<dbReference type="Proteomes" id="UP000326354">
    <property type="component" value="Chromosome"/>
</dbReference>
<keyword evidence="2" id="KW-1185">Reference proteome</keyword>
<name>A0A5S9ILQ4_UABAM</name>
<dbReference type="EMBL" id="AP019860">
    <property type="protein sequence ID" value="BBM83651.1"/>
    <property type="molecule type" value="Genomic_DNA"/>
</dbReference>
<gene>
    <name evidence="1" type="ORF">UABAM_02004</name>
</gene>
<evidence type="ECO:0008006" key="3">
    <source>
        <dbReference type="Google" id="ProtNLM"/>
    </source>
</evidence>
<accession>A0A5S9ILQ4</accession>
<dbReference type="OrthoDB" id="5290839at2"/>
<reference evidence="1 2" key="1">
    <citation type="submission" date="2019-08" db="EMBL/GenBank/DDBJ databases">
        <title>Complete genome sequence of Candidatus Uab amorphum.</title>
        <authorList>
            <person name="Shiratori T."/>
            <person name="Suzuki S."/>
            <person name="Kakizawa Y."/>
            <person name="Ishida K."/>
        </authorList>
    </citation>
    <scope>NUCLEOTIDE SEQUENCE [LARGE SCALE GENOMIC DNA]</scope>
    <source>
        <strain evidence="1 2">SRT547</strain>
    </source>
</reference>
<proteinExistence type="predicted"/>